<evidence type="ECO:0000259" key="2">
    <source>
        <dbReference type="Pfam" id="PF02120"/>
    </source>
</evidence>
<organism evidence="3 4">
    <name type="scientific">Desulfofundulus salinus</name>
    <dbReference type="NCBI Taxonomy" id="2419843"/>
    <lineage>
        <taxon>Bacteria</taxon>
        <taxon>Bacillati</taxon>
        <taxon>Bacillota</taxon>
        <taxon>Clostridia</taxon>
        <taxon>Eubacteriales</taxon>
        <taxon>Peptococcaceae</taxon>
        <taxon>Desulfofundulus</taxon>
    </lineage>
</organism>
<keyword evidence="4" id="KW-1185">Reference proteome</keyword>
<dbReference type="PANTHER" id="PTHR37533:SF2">
    <property type="entry name" value="FLAGELLAR HOOK-LENGTH CONTROL PROTEIN"/>
    <property type="match status" value="1"/>
</dbReference>
<evidence type="ECO:0000313" key="3">
    <source>
        <dbReference type="EMBL" id="RKO66908.1"/>
    </source>
</evidence>
<dbReference type="OrthoDB" id="1787532at2"/>
<keyword evidence="3" id="KW-0282">Flagellum</keyword>
<evidence type="ECO:0000313" key="4">
    <source>
        <dbReference type="Proteomes" id="UP000271256"/>
    </source>
</evidence>
<dbReference type="CDD" id="cd17470">
    <property type="entry name" value="T3SS_Flik_C"/>
    <property type="match status" value="1"/>
</dbReference>
<dbReference type="EMBL" id="RBWE01000001">
    <property type="protein sequence ID" value="RKO66908.1"/>
    <property type="molecule type" value="Genomic_DNA"/>
</dbReference>
<dbReference type="AlphaFoldDB" id="A0A494WU55"/>
<dbReference type="RefSeq" id="WP_121451326.1">
    <property type="nucleotide sequence ID" value="NZ_RBWE01000001.1"/>
</dbReference>
<gene>
    <name evidence="3" type="ORF">D7024_08090</name>
</gene>
<dbReference type="Gene3D" id="3.30.750.140">
    <property type="match status" value="1"/>
</dbReference>
<comment type="caution">
    <text evidence="3">The sequence shown here is derived from an EMBL/GenBank/DDBJ whole genome shotgun (WGS) entry which is preliminary data.</text>
</comment>
<dbReference type="PANTHER" id="PTHR37533">
    <property type="entry name" value="FLAGELLAR HOOK-LENGTH CONTROL PROTEIN"/>
    <property type="match status" value="1"/>
</dbReference>
<dbReference type="InterPro" id="IPR021136">
    <property type="entry name" value="Flagellar_hook_control-like_C"/>
</dbReference>
<feature type="region of interest" description="Disordered" evidence="1">
    <location>
        <begin position="197"/>
        <end position="229"/>
    </location>
</feature>
<dbReference type="Proteomes" id="UP000271256">
    <property type="component" value="Unassembled WGS sequence"/>
</dbReference>
<sequence length="548" mass="56723">MEINFVSPVSERPFSPGGITAGASGSSTFLSLLIQLLGITGEGTAAANATGGDLNTGTETGGNQGPDAGSFQEPFTGLISLLPSHGSIFDEPPTPVLNNSGKAAGENTGKHGTGMSGDWTALLAAIPGLDAAELLHYLLRNGIDETARAAGHGEFGFPFTPAGQTGPEAGPMVLNRLRTLILQHLQENGAGGIQGAGTAFPQGNTAAGESSALPGVPPSGPEDMLKSSTPETSQIWPHATAAGIPHTKAVEAGRPETLLFRLQQEWTGVSPGVAGPENGGYKNPGPGEEFAGTVARKSPLEKSPPLHALGSRGVTGDPVPVEAAEKSSGPVNVAVPGKARILEIPPNMLTRETTQNMTSFAMIRSNEGRDIPPGNNPVQYLLDNPGGGEITGASRDPSAPIIHRESVNLIQMPGLISRVLQQAVARHIEGQTHLWFKLEPEHLGEVMIRLIYRHGDVSAHFLASNPAAGDAIESALPQLREALAAQNLHLHSASVSVGHEGGLPPRSDYQQPGYHYGRQHSGSGERPGGSTGQEPPAHPLPGGINLFV</sequence>
<reference evidence="3 4" key="1">
    <citation type="submission" date="2018-10" db="EMBL/GenBank/DDBJ databases">
        <authorList>
            <person name="Grouzdev D.S."/>
            <person name="Krutkina M.S."/>
            <person name="Tourova T.P."/>
            <person name="Nazina T.N."/>
        </authorList>
    </citation>
    <scope>NUCLEOTIDE SEQUENCE [LARGE SCALE GENOMIC DNA]</scope>
    <source>
        <strain evidence="3 4">435</strain>
    </source>
</reference>
<accession>A0A494WU55</accession>
<dbReference type="Pfam" id="PF02120">
    <property type="entry name" value="Flg_hook"/>
    <property type="match status" value="1"/>
</dbReference>
<evidence type="ECO:0000256" key="1">
    <source>
        <dbReference type="SAM" id="MobiDB-lite"/>
    </source>
</evidence>
<keyword evidence="3" id="KW-0966">Cell projection</keyword>
<keyword evidence="3" id="KW-0969">Cilium</keyword>
<feature type="region of interest" description="Disordered" evidence="1">
    <location>
        <begin position="299"/>
        <end position="331"/>
    </location>
</feature>
<dbReference type="InterPro" id="IPR038610">
    <property type="entry name" value="FliK-like_C_sf"/>
</dbReference>
<name>A0A494WU55_9FIRM</name>
<protein>
    <submittedName>
        <fullName evidence="3">Flagellar hook-length control protein FliK</fullName>
    </submittedName>
</protein>
<feature type="domain" description="Flagellar hook-length control protein-like C-terminal" evidence="2">
    <location>
        <begin position="422"/>
        <end position="500"/>
    </location>
</feature>
<dbReference type="InterPro" id="IPR052563">
    <property type="entry name" value="FliK"/>
</dbReference>
<feature type="region of interest" description="Disordered" evidence="1">
    <location>
        <begin position="50"/>
        <end position="70"/>
    </location>
</feature>
<feature type="region of interest" description="Disordered" evidence="1">
    <location>
        <begin position="496"/>
        <end position="548"/>
    </location>
</feature>
<proteinExistence type="predicted"/>